<keyword evidence="5" id="KW-0966">Cell projection</keyword>
<evidence type="ECO:0000313" key="8">
    <source>
        <dbReference type="Proteomes" id="UP001607302"/>
    </source>
</evidence>
<evidence type="ECO:0000256" key="4">
    <source>
        <dbReference type="ARBA" id="ARBA00023212"/>
    </source>
</evidence>
<organism evidence="7 8">
    <name type="scientific">Vespula squamosa</name>
    <name type="common">Southern yellow jacket</name>
    <name type="synonym">Wasp</name>
    <dbReference type="NCBI Taxonomy" id="30214"/>
    <lineage>
        <taxon>Eukaryota</taxon>
        <taxon>Metazoa</taxon>
        <taxon>Ecdysozoa</taxon>
        <taxon>Arthropoda</taxon>
        <taxon>Hexapoda</taxon>
        <taxon>Insecta</taxon>
        <taxon>Pterygota</taxon>
        <taxon>Neoptera</taxon>
        <taxon>Endopterygota</taxon>
        <taxon>Hymenoptera</taxon>
        <taxon>Apocrita</taxon>
        <taxon>Aculeata</taxon>
        <taxon>Vespoidea</taxon>
        <taxon>Vespidae</taxon>
        <taxon>Vespinae</taxon>
        <taxon>Vespula</taxon>
    </lineage>
</organism>
<evidence type="ECO:0000256" key="2">
    <source>
        <dbReference type="ARBA" id="ARBA00004245"/>
    </source>
</evidence>
<dbReference type="Pfam" id="PF13864">
    <property type="entry name" value="Enkurin"/>
    <property type="match status" value="1"/>
</dbReference>
<dbReference type="PANTHER" id="PTHR21490">
    <property type="entry name" value="ENKURIN-RELATED"/>
    <property type="match status" value="1"/>
</dbReference>
<evidence type="ECO:0000313" key="7">
    <source>
        <dbReference type="EMBL" id="KAL2718695.1"/>
    </source>
</evidence>
<dbReference type="PROSITE" id="PS51665">
    <property type="entry name" value="ENKURIN"/>
    <property type="match status" value="1"/>
</dbReference>
<dbReference type="GO" id="GO:0005929">
    <property type="term" value="C:cilium"/>
    <property type="evidence" value="ECO:0007669"/>
    <property type="project" value="UniProtKB-SubCell"/>
</dbReference>
<dbReference type="PANTHER" id="PTHR21490:SF0">
    <property type="entry name" value="ENKURIN"/>
    <property type="match status" value="1"/>
</dbReference>
<dbReference type="GO" id="GO:0005856">
    <property type="term" value="C:cytoskeleton"/>
    <property type="evidence" value="ECO:0007669"/>
    <property type="project" value="UniProtKB-SubCell"/>
</dbReference>
<dbReference type="InterPro" id="IPR027012">
    <property type="entry name" value="Enkurin_dom"/>
</dbReference>
<comment type="subcellular location">
    <subcellularLocation>
        <location evidence="1">Cell projection</location>
        <location evidence="1">Cilium</location>
    </subcellularLocation>
    <subcellularLocation>
        <location evidence="2">Cytoplasm</location>
        <location evidence="2">Cytoskeleton</location>
    </subcellularLocation>
</comment>
<evidence type="ECO:0000256" key="1">
    <source>
        <dbReference type="ARBA" id="ARBA00004138"/>
    </source>
</evidence>
<comment type="caution">
    <text evidence="7">The sequence shown here is derived from an EMBL/GenBank/DDBJ whole genome shotgun (WGS) entry which is preliminary data.</text>
</comment>
<sequence>MRMISVESEEDEVITNLIPGPPIEYAKRQRYISKYKECIKAEIKKEKHAHRTFGPPQVLLQLPSQYLKKRSRKEYRKTGIEHVHIHNPQYQKKLPSWVPMKVKIKEKCGELPMDPVKLGRIDFKKQNIIDLKEFRPRKLKERYVDTRYGDTHDLKSSGLYPVYIHRKGFGKIPKIMKKIKYGVIKKELKEDKSKIDKHFDESKYHCISEEERKELLDGMKKRWDEMMKEFQCLPFIIDTPPKVQRKAKLEHELQQLEKDIATLERHPYICISNDNENE</sequence>
<proteinExistence type="predicted"/>
<gene>
    <name evidence="7" type="ORF">V1478_012571</name>
</gene>
<dbReference type="AlphaFoldDB" id="A0ABD2ADT9"/>
<dbReference type="EMBL" id="JAUDFV010000152">
    <property type="protein sequence ID" value="KAL2718695.1"/>
    <property type="molecule type" value="Genomic_DNA"/>
</dbReference>
<reference evidence="7 8" key="1">
    <citation type="journal article" date="2024" name="Ann. Entomol. Soc. Am.">
        <title>Genomic analyses of the southern and eastern yellowjacket wasps (Hymenoptera: Vespidae) reveal evolutionary signatures of social life.</title>
        <authorList>
            <person name="Catto M.A."/>
            <person name="Caine P.B."/>
            <person name="Orr S.E."/>
            <person name="Hunt B.G."/>
            <person name="Goodisman M.A.D."/>
        </authorList>
    </citation>
    <scope>NUCLEOTIDE SEQUENCE [LARGE SCALE GENOMIC DNA]</scope>
    <source>
        <strain evidence="7">233</strain>
        <tissue evidence="7">Head and thorax</tissue>
    </source>
</reference>
<evidence type="ECO:0000256" key="3">
    <source>
        <dbReference type="ARBA" id="ARBA00022490"/>
    </source>
</evidence>
<evidence type="ECO:0000259" key="6">
    <source>
        <dbReference type="PROSITE" id="PS51665"/>
    </source>
</evidence>
<accession>A0ABD2ADT9</accession>
<keyword evidence="4" id="KW-0206">Cytoskeleton</keyword>
<name>A0ABD2ADT9_VESSQ</name>
<dbReference type="InterPro" id="IPR052102">
    <property type="entry name" value="Enkurin_domain-protein"/>
</dbReference>
<protein>
    <submittedName>
        <fullName evidence="7">Enkurin</fullName>
    </submittedName>
</protein>
<keyword evidence="3" id="KW-0963">Cytoplasm</keyword>
<evidence type="ECO:0000256" key="5">
    <source>
        <dbReference type="ARBA" id="ARBA00023273"/>
    </source>
</evidence>
<dbReference type="Proteomes" id="UP001607302">
    <property type="component" value="Unassembled WGS sequence"/>
</dbReference>
<keyword evidence="8" id="KW-1185">Reference proteome</keyword>
<feature type="domain" description="Enkurin" evidence="6">
    <location>
        <begin position="173"/>
        <end position="271"/>
    </location>
</feature>